<gene>
    <name evidence="2" type="ORF">VFH_IV088040</name>
</gene>
<organism evidence="2 3">
    <name type="scientific">Vicia faba</name>
    <name type="common">Broad bean</name>
    <name type="synonym">Faba vulgaris</name>
    <dbReference type="NCBI Taxonomy" id="3906"/>
    <lineage>
        <taxon>Eukaryota</taxon>
        <taxon>Viridiplantae</taxon>
        <taxon>Streptophyta</taxon>
        <taxon>Embryophyta</taxon>
        <taxon>Tracheophyta</taxon>
        <taxon>Spermatophyta</taxon>
        <taxon>Magnoliopsida</taxon>
        <taxon>eudicotyledons</taxon>
        <taxon>Gunneridae</taxon>
        <taxon>Pentapetalae</taxon>
        <taxon>rosids</taxon>
        <taxon>fabids</taxon>
        <taxon>Fabales</taxon>
        <taxon>Fabaceae</taxon>
        <taxon>Papilionoideae</taxon>
        <taxon>50 kb inversion clade</taxon>
        <taxon>NPAAA clade</taxon>
        <taxon>Hologalegina</taxon>
        <taxon>IRL clade</taxon>
        <taxon>Fabeae</taxon>
        <taxon>Vicia</taxon>
    </lineage>
</organism>
<name>A0AAV1ADZ1_VICFA</name>
<feature type="compositionally biased region" description="Low complexity" evidence="1">
    <location>
        <begin position="203"/>
        <end position="214"/>
    </location>
</feature>
<feature type="region of interest" description="Disordered" evidence="1">
    <location>
        <begin position="180"/>
        <end position="214"/>
    </location>
</feature>
<protein>
    <submittedName>
        <fullName evidence="2">Uncharacterized protein</fullName>
    </submittedName>
</protein>
<dbReference type="Proteomes" id="UP001157006">
    <property type="component" value="Chromosome 4"/>
</dbReference>
<evidence type="ECO:0000313" key="3">
    <source>
        <dbReference type="Proteomes" id="UP001157006"/>
    </source>
</evidence>
<feature type="region of interest" description="Disordered" evidence="1">
    <location>
        <begin position="1"/>
        <end position="26"/>
    </location>
</feature>
<dbReference type="AlphaFoldDB" id="A0AAV1ADZ1"/>
<keyword evidence="3" id="KW-1185">Reference proteome</keyword>
<evidence type="ECO:0000256" key="1">
    <source>
        <dbReference type="SAM" id="MobiDB-lite"/>
    </source>
</evidence>
<evidence type="ECO:0000313" key="2">
    <source>
        <dbReference type="EMBL" id="CAI8608497.1"/>
    </source>
</evidence>
<proteinExistence type="predicted"/>
<reference evidence="2 3" key="1">
    <citation type="submission" date="2023-01" db="EMBL/GenBank/DDBJ databases">
        <authorList>
            <person name="Kreplak J."/>
        </authorList>
    </citation>
    <scope>NUCLEOTIDE SEQUENCE [LARGE SCALE GENOMIC DNA]</scope>
</reference>
<sequence length="256" mass="27430">MLPGSSNRDRLSAKASVTARGRGRKNLGRGRSSLVIVNEGSGSFSELTGLTKLFDALRVSVCSSQSLFGSLLQHGSLLEPCTFIEIFFRMGVAFFHPRDKKGKRMKAIESKPIESATAGTELGSDLSSSGSALVANERLSGEELTFFLADSISPESALGSKPAAKSLFYDTLESGVHGRLNRQRPVPHSQHPLQSRAISPLARRSSFRSSSTTSSLDVQSVRTDMTLHVIIMGTSSSLVSSGPDRYPSAGLELCHQ</sequence>
<dbReference type="EMBL" id="OX451739">
    <property type="protein sequence ID" value="CAI8608497.1"/>
    <property type="molecule type" value="Genomic_DNA"/>
</dbReference>
<accession>A0AAV1ADZ1</accession>